<evidence type="ECO:0000256" key="4">
    <source>
        <dbReference type="ARBA" id="ARBA00022516"/>
    </source>
</evidence>
<dbReference type="GO" id="GO:0005737">
    <property type="term" value="C:cytoplasm"/>
    <property type="evidence" value="ECO:0007669"/>
    <property type="project" value="UniProtKB-SubCell"/>
</dbReference>
<dbReference type="EMBL" id="JAEMUK010000078">
    <property type="protein sequence ID" value="MBJ7544236.1"/>
    <property type="molecule type" value="Genomic_DNA"/>
</dbReference>
<dbReference type="HAMAP" id="MF_00406">
    <property type="entry name" value="FabZ"/>
    <property type="match status" value="1"/>
</dbReference>
<comment type="catalytic activity">
    <reaction evidence="9">
        <text>a (3R)-hydroxyacyl-[ACP] = a (2E)-enoyl-[ACP] + H2O</text>
        <dbReference type="Rhea" id="RHEA:13097"/>
        <dbReference type="Rhea" id="RHEA-COMP:9925"/>
        <dbReference type="Rhea" id="RHEA-COMP:9945"/>
        <dbReference type="ChEBI" id="CHEBI:15377"/>
        <dbReference type="ChEBI" id="CHEBI:78784"/>
        <dbReference type="ChEBI" id="CHEBI:78827"/>
        <dbReference type="EC" id="4.2.1.59"/>
    </reaction>
</comment>
<dbReference type="SUPFAM" id="SSF54637">
    <property type="entry name" value="Thioesterase/thiol ester dehydrase-isomerase"/>
    <property type="match status" value="1"/>
</dbReference>
<evidence type="ECO:0000256" key="3">
    <source>
        <dbReference type="ARBA" id="ARBA00022490"/>
    </source>
</evidence>
<name>A0A8I1GHJ8_9HYPH</name>
<dbReference type="EC" id="4.2.1.59" evidence="9"/>
<gene>
    <name evidence="9 10" type="primary">fabZ</name>
    <name evidence="10" type="ORF">JDN41_11840</name>
</gene>
<feature type="active site" evidence="9">
    <location>
        <position position="69"/>
    </location>
</feature>
<evidence type="ECO:0000256" key="8">
    <source>
        <dbReference type="ARBA" id="ARBA00025049"/>
    </source>
</evidence>
<dbReference type="GO" id="GO:0006633">
    <property type="term" value="P:fatty acid biosynthetic process"/>
    <property type="evidence" value="ECO:0007669"/>
    <property type="project" value="UniProtKB-UniRule"/>
</dbReference>
<comment type="function">
    <text evidence="8 9">Involved in unsaturated fatty acids biosynthesis. Catalyzes the dehydration of short chain beta-hydroxyacyl-ACPs and long chain saturated and unsaturated beta-hydroxyacyl-ACPs.</text>
</comment>
<dbReference type="Proteomes" id="UP000623250">
    <property type="component" value="Unassembled WGS sequence"/>
</dbReference>
<dbReference type="NCBIfam" id="NF000582">
    <property type="entry name" value="PRK00006.1"/>
    <property type="match status" value="1"/>
</dbReference>
<proteinExistence type="inferred from homology"/>
<keyword evidence="3 9" id="KW-0963">Cytoplasm</keyword>
<evidence type="ECO:0000256" key="1">
    <source>
        <dbReference type="ARBA" id="ARBA00004496"/>
    </source>
</evidence>
<evidence type="ECO:0000313" key="11">
    <source>
        <dbReference type="Proteomes" id="UP000623250"/>
    </source>
</evidence>
<dbReference type="InterPro" id="IPR029069">
    <property type="entry name" value="HotDog_dom_sf"/>
</dbReference>
<dbReference type="GO" id="GO:0016020">
    <property type="term" value="C:membrane"/>
    <property type="evidence" value="ECO:0007669"/>
    <property type="project" value="GOC"/>
</dbReference>
<comment type="caution">
    <text evidence="10">The sequence shown here is derived from an EMBL/GenBank/DDBJ whole genome shotgun (WGS) entry which is preliminary data.</text>
</comment>
<dbReference type="PANTHER" id="PTHR30272">
    <property type="entry name" value="3-HYDROXYACYL-[ACYL-CARRIER-PROTEIN] DEHYDRATASE"/>
    <property type="match status" value="1"/>
</dbReference>
<dbReference type="GO" id="GO:0009245">
    <property type="term" value="P:lipid A biosynthetic process"/>
    <property type="evidence" value="ECO:0007669"/>
    <property type="project" value="UniProtKB-UniRule"/>
</dbReference>
<dbReference type="InterPro" id="IPR010084">
    <property type="entry name" value="FabZ"/>
</dbReference>
<evidence type="ECO:0000256" key="2">
    <source>
        <dbReference type="ARBA" id="ARBA00009174"/>
    </source>
</evidence>
<comment type="subcellular location">
    <subcellularLocation>
        <location evidence="1 9">Cytoplasm</location>
    </subcellularLocation>
</comment>
<evidence type="ECO:0000313" key="10">
    <source>
        <dbReference type="EMBL" id="MBJ7544236.1"/>
    </source>
</evidence>
<keyword evidence="6 9" id="KW-0443">Lipid metabolism</keyword>
<dbReference type="RefSeq" id="WP_199502463.1">
    <property type="nucleotide sequence ID" value="NZ_JAEMUK010000078.1"/>
</dbReference>
<dbReference type="Pfam" id="PF07977">
    <property type="entry name" value="FabA"/>
    <property type="match status" value="1"/>
</dbReference>
<dbReference type="AlphaFoldDB" id="A0A8I1GHJ8"/>
<organism evidence="10 11">
    <name type="scientific">Rhodomicrobium udaipurense</name>
    <dbReference type="NCBI Taxonomy" id="1202716"/>
    <lineage>
        <taxon>Bacteria</taxon>
        <taxon>Pseudomonadati</taxon>
        <taxon>Pseudomonadota</taxon>
        <taxon>Alphaproteobacteria</taxon>
        <taxon>Hyphomicrobiales</taxon>
        <taxon>Hyphomicrobiaceae</taxon>
        <taxon>Rhodomicrobium</taxon>
    </lineage>
</organism>
<keyword evidence="7 9" id="KW-0456">Lyase</keyword>
<dbReference type="GO" id="GO:0019171">
    <property type="term" value="F:(3R)-hydroxyacyl-[acyl-carrier-protein] dehydratase activity"/>
    <property type="evidence" value="ECO:0007669"/>
    <property type="project" value="UniProtKB-EC"/>
</dbReference>
<evidence type="ECO:0000256" key="7">
    <source>
        <dbReference type="ARBA" id="ARBA00023239"/>
    </source>
</evidence>
<evidence type="ECO:0000256" key="6">
    <source>
        <dbReference type="ARBA" id="ARBA00023098"/>
    </source>
</evidence>
<sequence length="170" mass="19213">MSNTSEPQLESETRQERRELGTADITRILKLLPHRYPFLLVDRIIEMDGDNSAIGIKNVTINEPFFQGHFPNFPVMPGVLLIEGMAQTAGALCMASLSNFEPQLVYFMSIDRARFRRPVLPGDQVHFHMTKKRNRGRVWRFDGKARVNGQLVAEAEISAMIVDANDNKGA</sequence>
<evidence type="ECO:0000256" key="9">
    <source>
        <dbReference type="HAMAP-Rule" id="MF_00406"/>
    </source>
</evidence>
<keyword evidence="5 9" id="KW-0441">Lipid A biosynthesis</keyword>
<keyword evidence="4 9" id="KW-0444">Lipid biosynthesis</keyword>
<protein>
    <recommendedName>
        <fullName evidence="9">3-hydroxyacyl-[acyl-carrier-protein] dehydratase FabZ</fullName>
        <ecNumber evidence="9">4.2.1.59</ecNumber>
    </recommendedName>
    <alternativeName>
        <fullName evidence="9">(3R)-hydroxymyristoyl-[acyl-carrier-protein] dehydratase</fullName>
        <shortName evidence="9">(3R)-hydroxymyristoyl-ACP dehydrase</shortName>
    </alternativeName>
    <alternativeName>
        <fullName evidence="9">Beta-hydroxyacyl-ACP dehydratase</fullName>
    </alternativeName>
</protein>
<keyword evidence="11" id="KW-1185">Reference proteome</keyword>
<accession>A0A8I1GHJ8</accession>
<reference evidence="10 11" key="1">
    <citation type="submission" date="2020-12" db="EMBL/GenBank/DDBJ databases">
        <title>Revised draft genomes of Rhodomicrobium vannielii ATCC 17100 and Rhodomicrobium udaipurense JA643.</title>
        <authorList>
            <person name="Conners E.M."/>
            <person name="Davenport E.J."/>
            <person name="Bose A."/>
        </authorList>
    </citation>
    <scope>NUCLEOTIDE SEQUENCE [LARGE SCALE GENOMIC DNA]</scope>
    <source>
        <strain evidence="10 11">JA643</strain>
    </source>
</reference>
<evidence type="ECO:0000256" key="5">
    <source>
        <dbReference type="ARBA" id="ARBA00022556"/>
    </source>
</evidence>
<dbReference type="InterPro" id="IPR013114">
    <property type="entry name" value="FabA_FabZ"/>
</dbReference>
<dbReference type="NCBIfam" id="TIGR01750">
    <property type="entry name" value="fabZ"/>
    <property type="match status" value="1"/>
</dbReference>
<comment type="similarity">
    <text evidence="2 9">Belongs to the thioester dehydratase family. FabZ subfamily.</text>
</comment>
<dbReference type="FunFam" id="3.10.129.10:FF:000001">
    <property type="entry name" value="3-hydroxyacyl-[acyl-carrier-protein] dehydratase FabZ"/>
    <property type="match status" value="1"/>
</dbReference>
<dbReference type="PANTHER" id="PTHR30272:SF1">
    <property type="entry name" value="3-HYDROXYACYL-[ACYL-CARRIER-PROTEIN] DEHYDRATASE"/>
    <property type="match status" value="1"/>
</dbReference>
<dbReference type="CDD" id="cd01288">
    <property type="entry name" value="FabZ"/>
    <property type="match status" value="1"/>
</dbReference>
<dbReference type="Gene3D" id="3.10.129.10">
    <property type="entry name" value="Hotdog Thioesterase"/>
    <property type="match status" value="1"/>
</dbReference>